<comment type="caution">
    <text evidence="1">The sequence shown here is derived from an EMBL/GenBank/DDBJ whole genome shotgun (WGS) entry which is preliminary data.</text>
</comment>
<evidence type="ECO:0000313" key="1">
    <source>
        <dbReference type="EMBL" id="GAI69300.1"/>
    </source>
</evidence>
<reference evidence="1" key="1">
    <citation type="journal article" date="2014" name="Front. Microbiol.">
        <title>High frequency of phylogenetically diverse reductive dehalogenase-homologous genes in deep subseafloor sedimentary metagenomes.</title>
        <authorList>
            <person name="Kawai M."/>
            <person name="Futagami T."/>
            <person name="Toyoda A."/>
            <person name="Takaki Y."/>
            <person name="Nishi S."/>
            <person name="Hori S."/>
            <person name="Arai W."/>
            <person name="Tsubouchi T."/>
            <person name="Morono Y."/>
            <person name="Uchiyama I."/>
            <person name="Ito T."/>
            <person name="Fujiyama A."/>
            <person name="Inagaki F."/>
            <person name="Takami H."/>
        </authorList>
    </citation>
    <scope>NUCLEOTIDE SEQUENCE</scope>
    <source>
        <strain evidence="1">Expedition CK06-06</strain>
    </source>
</reference>
<gene>
    <name evidence="1" type="ORF">S12H4_02946</name>
</gene>
<feature type="non-terminal residue" evidence="1">
    <location>
        <position position="1"/>
    </location>
</feature>
<protein>
    <submittedName>
        <fullName evidence="1">Uncharacterized protein</fullName>
    </submittedName>
</protein>
<organism evidence="1">
    <name type="scientific">marine sediment metagenome</name>
    <dbReference type="NCBI Taxonomy" id="412755"/>
    <lineage>
        <taxon>unclassified sequences</taxon>
        <taxon>metagenomes</taxon>
        <taxon>ecological metagenomes</taxon>
    </lineage>
</organism>
<dbReference type="AlphaFoldDB" id="X1S1H4"/>
<accession>X1S1H4</accession>
<name>X1S1H4_9ZZZZ</name>
<dbReference type="EMBL" id="BARW01000777">
    <property type="protein sequence ID" value="GAI69300.1"/>
    <property type="molecule type" value="Genomic_DNA"/>
</dbReference>
<proteinExistence type="predicted"/>
<sequence length="62" mass="7294">SKELKDLIDTVDYTNKAHSDLENIISRLTEEVQRLNFTIDEQKIIIQNQIINKKVDLELKLL</sequence>